<evidence type="ECO:0000256" key="1">
    <source>
        <dbReference type="SAM" id="MobiDB-lite"/>
    </source>
</evidence>
<feature type="signal peptide" evidence="2">
    <location>
        <begin position="1"/>
        <end position="20"/>
    </location>
</feature>
<dbReference type="Proteomes" id="UP000198284">
    <property type="component" value="Unassembled WGS sequence"/>
</dbReference>
<keyword evidence="4" id="KW-1185">Reference proteome</keyword>
<reference evidence="3 4" key="1">
    <citation type="submission" date="2017-06" db="EMBL/GenBank/DDBJ databases">
        <authorList>
            <person name="Kim H.J."/>
            <person name="Triplett B.A."/>
        </authorList>
    </citation>
    <scope>NUCLEOTIDE SEQUENCE [LARGE SCALE GENOMIC DNA]</scope>
    <source>
        <strain evidence="3 4">U15</strain>
    </source>
</reference>
<evidence type="ECO:0000313" key="3">
    <source>
        <dbReference type="EMBL" id="SNS91086.1"/>
    </source>
</evidence>
<dbReference type="AlphaFoldDB" id="A0A239IBC8"/>
<keyword evidence="2" id="KW-0732">Signal</keyword>
<dbReference type="PROSITE" id="PS51257">
    <property type="entry name" value="PROKAR_LIPOPROTEIN"/>
    <property type="match status" value="1"/>
</dbReference>
<feature type="chain" id="PRO_5013371640" evidence="2">
    <location>
        <begin position="21"/>
        <end position="92"/>
    </location>
</feature>
<feature type="region of interest" description="Disordered" evidence="1">
    <location>
        <begin position="70"/>
        <end position="92"/>
    </location>
</feature>
<dbReference type="EMBL" id="FZOT01000009">
    <property type="protein sequence ID" value="SNS91086.1"/>
    <property type="molecule type" value="Genomic_DNA"/>
</dbReference>
<dbReference type="RefSeq" id="WP_143131277.1">
    <property type="nucleotide sequence ID" value="NZ_FZOT01000009.1"/>
</dbReference>
<organism evidence="3 4">
    <name type="scientific">Noviherbaspirillum humi</name>
    <dbReference type="NCBI Taxonomy" id="1688639"/>
    <lineage>
        <taxon>Bacteria</taxon>
        <taxon>Pseudomonadati</taxon>
        <taxon>Pseudomonadota</taxon>
        <taxon>Betaproteobacteria</taxon>
        <taxon>Burkholderiales</taxon>
        <taxon>Oxalobacteraceae</taxon>
        <taxon>Noviherbaspirillum</taxon>
    </lineage>
</organism>
<proteinExistence type="predicted"/>
<evidence type="ECO:0000313" key="4">
    <source>
        <dbReference type="Proteomes" id="UP000198284"/>
    </source>
</evidence>
<name>A0A239IBC8_9BURK</name>
<evidence type="ECO:0000256" key="2">
    <source>
        <dbReference type="SAM" id="SignalP"/>
    </source>
</evidence>
<accession>A0A239IBC8</accession>
<gene>
    <name evidence="3" type="ORF">SAMN06265795_10940</name>
</gene>
<feature type="compositionally biased region" description="Polar residues" evidence="1">
    <location>
        <begin position="70"/>
        <end position="84"/>
    </location>
</feature>
<sequence>MKKRYLATAGLLALMLAGCGGDDTAVASNGAGASASGNASGRNNGTAASSSDGFFAAVAALIAGSSDTAEPTALDSFSATNPDNTEPGALGT</sequence>
<protein>
    <submittedName>
        <fullName evidence="3">Uncharacterized protein</fullName>
    </submittedName>
</protein>